<dbReference type="Proteomes" id="UP000294257">
    <property type="component" value="Unassembled WGS sequence"/>
</dbReference>
<keyword evidence="2" id="KW-1185">Reference proteome</keyword>
<name>A0A4Q7KU71_9PSEU</name>
<evidence type="ECO:0000313" key="2">
    <source>
        <dbReference type="Proteomes" id="UP000294257"/>
    </source>
</evidence>
<comment type="caution">
    <text evidence="1">The sequence shown here is derived from an EMBL/GenBank/DDBJ whole genome shotgun (WGS) entry which is preliminary data.</text>
</comment>
<accession>A0A4Q7KU71</accession>
<sequence>MHWHGYMWVGAAADVLVSDGRRRPEHPEFGSFPQLPYSINATLLKPASFIGGTWTDAGEAVAWLRRECERLPPPKRPAPDWVMSLDERCRVAAETLAGGKSVVWGRHCVGDKYADLRVVCCSPAEGGVTVPCPAGVA</sequence>
<dbReference type="AlphaFoldDB" id="A0A4Q7KU71"/>
<proteinExistence type="predicted"/>
<dbReference type="EMBL" id="SGWQ01000004">
    <property type="protein sequence ID" value="RZS39012.1"/>
    <property type="molecule type" value="Genomic_DNA"/>
</dbReference>
<evidence type="ECO:0000313" key="1">
    <source>
        <dbReference type="EMBL" id="RZS39012.1"/>
    </source>
</evidence>
<reference evidence="1 2" key="1">
    <citation type="submission" date="2019-02" db="EMBL/GenBank/DDBJ databases">
        <title>Genomic Encyclopedia of Type Strains, Phase IV (KMG-IV): sequencing the most valuable type-strain genomes for metagenomic binning, comparative biology and taxonomic classification.</title>
        <authorList>
            <person name="Goeker M."/>
        </authorList>
    </citation>
    <scope>NUCLEOTIDE SEQUENCE [LARGE SCALE GENOMIC DNA]</scope>
    <source>
        <strain evidence="1 2">DSM 101727</strain>
    </source>
</reference>
<gene>
    <name evidence="1" type="ORF">EV193_104223</name>
</gene>
<protein>
    <submittedName>
        <fullName evidence="1">Uncharacterized protein</fullName>
    </submittedName>
</protein>
<organism evidence="1 2">
    <name type="scientific">Herbihabitans rhizosphaerae</name>
    <dbReference type="NCBI Taxonomy" id="1872711"/>
    <lineage>
        <taxon>Bacteria</taxon>
        <taxon>Bacillati</taxon>
        <taxon>Actinomycetota</taxon>
        <taxon>Actinomycetes</taxon>
        <taxon>Pseudonocardiales</taxon>
        <taxon>Pseudonocardiaceae</taxon>
        <taxon>Herbihabitans</taxon>
    </lineage>
</organism>